<evidence type="ECO:0000256" key="9">
    <source>
        <dbReference type="RuleBase" id="RU367142"/>
    </source>
</evidence>
<keyword evidence="9" id="KW-0999">Mitochondrion inner membrane</keyword>
<keyword evidence="9" id="KW-0653">Protein transport</keyword>
<keyword evidence="9" id="KW-0813">Transport</keyword>
<comment type="function">
    <text evidence="9">Essential component of the TIM23 complex, a complex that mediates the translocation of transit peptide-containing proteins across the mitochondrial inner membrane.</text>
</comment>
<keyword evidence="9" id="KW-0811">Translocation</keyword>
<accession>A0ABP0ZK92</accession>
<feature type="region of interest" description="Disordered" evidence="10">
    <location>
        <begin position="60"/>
        <end position="81"/>
    </location>
</feature>
<evidence type="ECO:0000256" key="4">
    <source>
        <dbReference type="ARBA" id="ARBA00022692"/>
    </source>
</evidence>
<evidence type="ECO:0000313" key="11">
    <source>
        <dbReference type="EMBL" id="CAK9438560.1"/>
    </source>
</evidence>
<comment type="similarity">
    <text evidence="2 9">Belongs to the TIM21 family.</text>
</comment>
<keyword evidence="12" id="KW-1185">Reference proteome</keyword>
<dbReference type="Proteomes" id="UP001497383">
    <property type="component" value="Chromosome 3"/>
</dbReference>
<sequence>MNCLRLHNPNLRAFALKRVQSTHWAAPASLLTRTYLTKPCSQPLPINPLLLTSRLTKFNYSTRTAPPPPPPPPPSGGRNAKGEKILNRISRAFTFSLSTVIVIAASGVAMLVLYLIISELFFPSGDTTTFNKAVSLIQDNAEAQKVLGFPAGERLKAYGIVAADRWVRNRPVQSAKRKGQDGKDHLFMKFQVETSKGNYGVVTLEQVDYSWWSTKFEYISLDVPGHRTVYIVAPPRPHIAPAVGKGTGFLGLNWGPKKD</sequence>
<dbReference type="Pfam" id="PF08294">
    <property type="entry name" value="TIM21"/>
    <property type="match status" value="1"/>
</dbReference>
<evidence type="ECO:0000256" key="2">
    <source>
        <dbReference type="ARBA" id="ARBA00010867"/>
    </source>
</evidence>
<dbReference type="InterPro" id="IPR038552">
    <property type="entry name" value="Tim21_IMS_sf"/>
</dbReference>
<evidence type="ECO:0000256" key="7">
    <source>
        <dbReference type="ARBA" id="ARBA00023128"/>
    </source>
</evidence>
<evidence type="ECO:0000256" key="8">
    <source>
        <dbReference type="ARBA" id="ARBA00023136"/>
    </source>
</evidence>
<evidence type="ECO:0000256" key="5">
    <source>
        <dbReference type="ARBA" id="ARBA00022946"/>
    </source>
</evidence>
<dbReference type="InterPro" id="IPR013261">
    <property type="entry name" value="Tim21"/>
</dbReference>
<evidence type="ECO:0000256" key="1">
    <source>
        <dbReference type="ARBA" id="ARBA00004304"/>
    </source>
</evidence>
<reference evidence="11 12" key="1">
    <citation type="submission" date="2024-03" db="EMBL/GenBank/DDBJ databases">
        <authorList>
            <person name="Brejova B."/>
        </authorList>
    </citation>
    <scope>NUCLEOTIDE SEQUENCE [LARGE SCALE GENOMIC DNA]</scope>
    <source>
        <strain evidence="11 12">CBS 14171</strain>
    </source>
</reference>
<dbReference type="Gene3D" id="3.10.450.320">
    <property type="entry name" value="Mitochondrial import inner membrane translocase subunit Tim21"/>
    <property type="match status" value="1"/>
</dbReference>
<feature type="transmembrane region" description="Helical" evidence="9">
    <location>
        <begin position="92"/>
        <end position="117"/>
    </location>
</feature>
<dbReference type="RefSeq" id="XP_066829722.1">
    <property type="nucleotide sequence ID" value="XM_066972821.1"/>
</dbReference>
<dbReference type="PANTHER" id="PTHR13032">
    <property type="entry name" value="MITOCHONDRIAL IMPORT INNER MEMBRANE TRANSLOCASE SUBUNIT TIM21"/>
    <property type="match status" value="1"/>
</dbReference>
<dbReference type="PANTHER" id="PTHR13032:SF6">
    <property type="entry name" value="MITOCHONDRIAL IMPORT INNER MEMBRANE TRANSLOCASE SUBUNIT TIM21"/>
    <property type="match status" value="1"/>
</dbReference>
<feature type="compositionally biased region" description="Pro residues" evidence="10">
    <location>
        <begin position="65"/>
        <end position="75"/>
    </location>
</feature>
<keyword evidence="8 9" id="KW-0472">Membrane</keyword>
<dbReference type="GeneID" id="92207980"/>
<comment type="subcellular location">
    <subcellularLocation>
        <location evidence="9">Mitochondrion inner membrane</location>
        <topology evidence="9">Single-pass membrane protein</topology>
    </subcellularLocation>
    <subcellularLocation>
        <location evidence="1">Mitochondrion membrane</location>
        <topology evidence="1">Single-pass membrane protein</topology>
    </subcellularLocation>
</comment>
<evidence type="ECO:0000256" key="3">
    <source>
        <dbReference type="ARBA" id="ARBA00020726"/>
    </source>
</evidence>
<protein>
    <recommendedName>
        <fullName evidence="3 9">Mitochondrial import inner membrane translocase subunit Tim21</fullName>
    </recommendedName>
</protein>
<keyword evidence="5" id="KW-0809">Transit peptide</keyword>
<keyword evidence="7 9" id="KW-0496">Mitochondrion</keyword>
<evidence type="ECO:0000313" key="12">
    <source>
        <dbReference type="Proteomes" id="UP001497383"/>
    </source>
</evidence>
<evidence type="ECO:0000256" key="6">
    <source>
        <dbReference type="ARBA" id="ARBA00022989"/>
    </source>
</evidence>
<keyword evidence="6 9" id="KW-1133">Transmembrane helix</keyword>
<name>A0ABP0ZK92_9ASCO</name>
<evidence type="ECO:0000256" key="10">
    <source>
        <dbReference type="SAM" id="MobiDB-lite"/>
    </source>
</evidence>
<dbReference type="EMBL" id="OZ022407">
    <property type="protein sequence ID" value="CAK9438560.1"/>
    <property type="molecule type" value="Genomic_DNA"/>
</dbReference>
<keyword evidence="4 9" id="KW-0812">Transmembrane</keyword>
<comment type="subunit">
    <text evidence="9">Component of the TIM23 complex.</text>
</comment>
<organism evidence="11 12">
    <name type="scientific">Lodderomyces beijingensis</name>
    <dbReference type="NCBI Taxonomy" id="1775926"/>
    <lineage>
        <taxon>Eukaryota</taxon>
        <taxon>Fungi</taxon>
        <taxon>Dikarya</taxon>
        <taxon>Ascomycota</taxon>
        <taxon>Saccharomycotina</taxon>
        <taxon>Pichiomycetes</taxon>
        <taxon>Debaryomycetaceae</taxon>
        <taxon>Candida/Lodderomyces clade</taxon>
        <taxon>Lodderomyces</taxon>
    </lineage>
</organism>
<gene>
    <name evidence="11" type="ORF">LODBEIA_P27840</name>
</gene>
<proteinExistence type="inferred from homology"/>